<name>A0A4Y4DIZ8_GLUUR</name>
<sequence length="234" mass="24680">MKRTKALGFTSLALASALALAGCSGSGDKAGESTTPSPTVSSTTSESPVTTDASPTESSSPTESASESSTESAEADAKQADNGKLKIYKATSPSYTDTVMGHKFQVTGVALDFKGEGEFAEAPGKDTYVAVQYKVTAGDKYFNGTSCTNTKLASTDSPYPRGDSTSIQKKAMEKAGLTPMGTVRQGESTEGWCLYYVPNPTTDNLTANYSRLAMKDSKKTYKEESKDLKITVEK</sequence>
<evidence type="ECO:0008006" key="6">
    <source>
        <dbReference type="Google" id="ProtNLM"/>
    </source>
</evidence>
<accession>A0A4Y4DIZ8</accession>
<evidence type="ECO:0000256" key="3">
    <source>
        <dbReference type="SAM" id="SignalP"/>
    </source>
</evidence>
<dbReference type="OrthoDB" id="10020297at2"/>
<feature type="compositionally biased region" description="Low complexity" evidence="2">
    <location>
        <begin position="22"/>
        <end position="72"/>
    </location>
</feature>
<dbReference type="Gene3D" id="2.60.40.1240">
    <property type="match status" value="1"/>
</dbReference>
<reference evidence="4 5" key="1">
    <citation type="submission" date="2019-06" db="EMBL/GenBank/DDBJ databases">
        <title>Whole genome shotgun sequence of Glutamicibacter uratoxydans NBRC 15515.</title>
        <authorList>
            <person name="Hosoyama A."/>
            <person name="Uohara A."/>
            <person name="Ohji S."/>
            <person name="Ichikawa N."/>
        </authorList>
    </citation>
    <scope>NUCLEOTIDE SEQUENCE [LARGE SCALE GENOMIC DNA]</scope>
    <source>
        <strain evidence="4 5">NBRC 15515</strain>
    </source>
</reference>
<dbReference type="PROSITE" id="PS51257">
    <property type="entry name" value="PROKAR_LIPOPROTEIN"/>
    <property type="match status" value="1"/>
</dbReference>
<feature type="signal peptide" evidence="3">
    <location>
        <begin position="1"/>
        <end position="21"/>
    </location>
</feature>
<dbReference type="EMBL" id="BJNY01000002">
    <property type="protein sequence ID" value="GED04936.1"/>
    <property type="molecule type" value="Genomic_DNA"/>
</dbReference>
<keyword evidence="1 3" id="KW-0732">Signal</keyword>
<proteinExistence type="predicted"/>
<keyword evidence="5" id="KW-1185">Reference proteome</keyword>
<organism evidence="4 5">
    <name type="scientific">Glutamicibacter uratoxydans</name>
    <name type="common">Arthrobacter uratoxydans</name>
    <dbReference type="NCBI Taxonomy" id="43667"/>
    <lineage>
        <taxon>Bacteria</taxon>
        <taxon>Bacillati</taxon>
        <taxon>Actinomycetota</taxon>
        <taxon>Actinomycetes</taxon>
        <taxon>Micrococcales</taxon>
        <taxon>Micrococcaceae</taxon>
        <taxon>Glutamicibacter</taxon>
    </lineage>
</organism>
<evidence type="ECO:0000313" key="5">
    <source>
        <dbReference type="Proteomes" id="UP000316612"/>
    </source>
</evidence>
<dbReference type="RefSeq" id="WP_141361557.1">
    <property type="nucleotide sequence ID" value="NZ_BAAAJL010000003.1"/>
</dbReference>
<comment type="caution">
    <text evidence="4">The sequence shown here is derived from an EMBL/GenBank/DDBJ whole genome shotgun (WGS) entry which is preliminary data.</text>
</comment>
<dbReference type="InterPro" id="IPR029050">
    <property type="entry name" value="Immunoprotect_excell_Ig-like"/>
</dbReference>
<evidence type="ECO:0000256" key="2">
    <source>
        <dbReference type="SAM" id="MobiDB-lite"/>
    </source>
</evidence>
<feature type="region of interest" description="Disordered" evidence="2">
    <location>
        <begin position="22"/>
        <end position="80"/>
    </location>
</feature>
<gene>
    <name evidence="4" type="ORF">AUR04nite_04680</name>
</gene>
<evidence type="ECO:0000313" key="4">
    <source>
        <dbReference type="EMBL" id="GED04936.1"/>
    </source>
</evidence>
<protein>
    <recommendedName>
        <fullName evidence="6">Lipoprotein</fullName>
    </recommendedName>
</protein>
<dbReference type="Proteomes" id="UP000316612">
    <property type="component" value="Unassembled WGS sequence"/>
</dbReference>
<evidence type="ECO:0000256" key="1">
    <source>
        <dbReference type="ARBA" id="ARBA00022729"/>
    </source>
</evidence>
<dbReference type="AlphaFoldDB" id="A0A4Y4DIZ8"/>
<feature type="chain" id="PRO_5039663334" description="Lipoprotein" evidence="3">
    <location>
        <begin position="22"/>
        <end position="234"/>
    </location>
</feature>